<dbReference type="Proteomes" id="UP001189429">
    <property type="component" value="Unassembled WGS sequence"/>
</dbReference>
<proteinExistence type="predicted"/>
<feature type="non-terminal residue" evidence="2">
    <location>
        <position position="268"/>
    </location>
</feature>
<feature type="compositionally biased region" description="Basic residues" evidence="1">
    <location>
        <begin position="256"/>
        <end position="268"/>
    </location>
</feature>
<evidence type="ECO:0000313" key="3">
    <source>
        <dbReference type="Proteomes" id="UP001189429"/>
    </source>
</evidence>
<feature type="region of interest" description="Disordered" evidence="1">
    <location>
        <begin position="190"/>
        <end position="268"/>
    </location>
</feature>
<sequence>MQDFDVYVGDLSSSSTGEAKDVLRVLIRGDRACHSAMQCELDMDKVLMLLRVALFEPEGKAGAGLYGTADRELLELRFCRQGARHAVPKLCGKARDTLFHRLRGCPCVQAERQALSCERTAQPGSPPSPRGGQVSVGSHVVVREGRHFSAFDDGDQGVVLRVDPEAQNCHVLFAGRSEAVPVALRHLRPVSSAGASSSTPRAGDGARTVAGGARRGLHGRPRSAVAALGSGGARCQEARQAPWRFADGTASAPGRARVRRRPRWKEGG</sequence>
<reference evidence="2" key="1">
    <citation type="submission" date="2023-10" db="EMBL/GenBank/DDBJ databases">
        <authorList>
            <person name="Chen Y."/>
            <person name="Shah S."/>
            <person name="Dougan E. K."/>
            <person name="Thang M."/>
            <person name="Chan C."/>
        </authorList>
    </citation>
    <scope>NUCLEOTIDE SEQUENCE [LARGE SCALE GENOMIC DNA]</scope>
</reference>
<keyword evidence="3" id="KW-1185">Reference proteome</keyword>
<dbReference type="EMBL" id="CAUYUJ010017000">
    <property type="protein sequence ID" value="CAK0870819.1"/>
    <property type="molecule type" value="Genomic_DNA"/>
</dbReference>
<gene>
    <name evidence="2" type="ORF">PCOR1329_LOCUS56813</name>
</gene>
<feature type="compositionally biased region" description="Low complexity" evidence="1">
    <location>
        <begin position="201"/>
        <end position="212"/>
    </location>
</feature>
<protein>
    <submittedName>
        <fullName evidence="2">Uncharacterized protein</fullName>
    </submittedName>
</protein>
<name>A0ABN9VCK8_9DINO</name>
<comment type="caution">
    <text evidence="2">The sequence shown here is derived from an EMBL/GenBank/DDBJ whole genome shotgun (WGS) entry which is preliminary data.</text>
</comment>
<evidence type="ECO:0000256" key="1">
    <source>
        <dbReference type="SAM" id="MobiDB-lite"/>
    </source>
</evidence>
<accession>A0ABN9VCK8</accession>
<organism evidence="2 3">
    <name type="scientific">Prorocentrum cordatum</name>
    <dbReference type="NCBI Taxonomy" id="2364126"/>
    <lineage>
        <taxon>Eukaryota</taxon>
        <taxon>Sar</taxon>
        <taxon>Alveolata</taxon>
        <taxon>Dinophyceae</taxon>
        <taxon>Prorocentrales</taxon>
        <taxon>Prorocentraceae</taxon>
        <taxon>Prorocentrum</taxon>
    </lineage>
</organism>
<evidence type="ECO:0000313" key="2">
    <source>
        <dbReference type="EMBL" id="CAK0870819.1"/>
    </source>
</evidence>